<gene>
    <name evidence="7" type="primary">xseB</name>
    <name evidence="7" type="ORF">H9977_03840</name>
</gene>
<proteinExistence type="inferred from homology"/>
<evidence type="ECO:0000256" key="6">
    <source>
        <dbReference type="NCBIfam" id="TIGR01280"/>
    </source>
</evidence>
<reference evidence="7" key="2">
    <citation type="submission" date="2021-04" db="EMBL/GenBank/DDBJ databases">
        <authorList>
            <person name="Gilroy R."/>
        </authorList>
    </citation>
    <scope>NUCLEOTIDE SEQUENCE</scope>
    <source>
        <strain evidence="7">ChiGjej6B6-14162</strain>
    </source>
</reference>
<dbReference type="EC" id="3.1.11.6" evidence="6"/>
<evidence type="ECO:0000313" key="7">
    <source>
        <dbReference type="EMBL" id="HIX74159.1"/>
    </source>
</evidence>
<dbReference type="GO" id="GO:0009318">
    <property type="term" value="C:exodeoxyribonuclease VII complex"/>
    <property type="evidence" value="ECO:0007669"/>
    <property type="project" value="UniProtKB-UniRule"/>
</dbReference>
<dbReference type="NCBIfam" id="TIGR01280">
    <property type="entry name" value="xseB"/>
    <property type="match status" value="1"/>
</dbReference>
<keyword evidence="2" id="KW-0963">Cytoplasm</keyword>
<evidence type="ECO:0000256" key="2">
    <source>
        <dbReference type="ARBA" id="ARBA00022490"/>
    </source>
</evidence>
<dbReference type="AlphaFoldDB" id="A0A9D2BG94"/>
<dbReference type="GO" id="GO:0008855">
    <property type="term" value="F:exodeoxyribonuclease VII activity"/>
    <property type="evidence" value="ECO:0007669"/>
    <property type="project" value="UniProtKB-UniRule"/>
</dbReference>
<dbReference type="Proteomes" id="UP000886740">
    <property type="component" value="Unassembled WGS sequence"/>
</dbReference>
<protein>
    <recommendedName>
        <fullName evidence="6">Exodeoxyribonuclease VII small subunit</fullName>
        <ecNumber evidence="6">3.1.11.6</ecNumber>
    </recommendedName>
</protein>
<accession>A0A9D2BG94</accession>
<dbReference type="Gene3D" id="1.10.287.1040">
    <property type="entry name" value="Exonuclease VII, small subunit"/>
    <property type="match status" value="1"/>
</dbReference>
<evidence type="ECO:0000256" key="4">
    <source>
        <dbReference type="ARBA" id="ARBA00022801"/>
    </source>
</evidence>
<reference evidence="7" key="1">
    <citation type="journal article" date="2021" name="PeerJ">
        <title>Extensive microbial diversity within the chicken gut microbiome revealed by metagenomics and culture.</title>
        <authorList>
            <person name="Gilroy R."/>
            <person name="Ravi A."/>
            <person name="Getino M."/>
            <person name="Pursley I."/>
            <person name="Horton D.L."/>
            <person name="Alikhan N.F."/>
            <person name="Baker D."/>
            <person name="Gharbi K."/>
            <person name="Hall N."/>
            <person name="Watson M."/>
            <person name="Adriaenssens E.M."/>
            <person name="Foster-Nyarko E."/>
            <person name="Jarju S."/>
            <person name="Secka A."/>
            <person name="Antonio M."/>
            <person name="Oren A."/>
            <person name="Chaudhuri R.R."/>
            <person name="La Ragione R."/>
            <person name="Hildebrand F."/>
            <person name="Pallen M.J."/>
        </authorList>
    </citation>
    <scope>NUCLEOTIDE SEQUENCE</scope>
    <source>
        <strain evidence="7">ChiGjej6B6-14162</strain>
    </source>
</reference>
<keyword evidence="5" id="KW-0269">Exonuclease</keyword>
<dbReference type="InterPro" id="IPR003761">
    <property type="entry name" value="Exonuc_VII_S"/>
</dbReference>
<evidence type="ECO:0000256" key="5">
    <source>
        <dbReference type="ARBA" id="ARBA00022839"/>
    </source>
</evidence>
<evidence type="ECO:0000256" key="1">
    <source>
        <dbReference type="ARBA" id="ARBA00009998"/>
    </source>
</evidence>
<sequence length="77" mass="9006">MAKKELTYKEALGRIREIVAEIERGDLDVDLLSDRVKEASRLLRFCDDKLRRVDADVRRALESMDRDQQEEKEEAGL</sequence>
<dbReference type="EMBL" id="DXEL01000030">
    <property type="protein sequence ID" value="HIX74159.1"/>
    <property type="molecule type" value="Genomic_DNA"/>
</dbReference>
<organism evidence="7 8">
    <name type="scientific">Candidatus Parabacteroides intestinipullorum</name>
    <dbReference type="NCBI Taxonomy" id="2838723"/>
    <lineage>
        <taxon>Bacteria</taxon>
        <taxon>Pseudomonadati</taxon>
        <taxon>Bacteroidota</taxon>
        <taxon>Bacteroidia</taxon>
        <taxon>Bacteroidales</taxon>
        <taxon>Tannerellaceae</taxon>
        <taxon>Parabacteroides</taxon>
    </lineage>
</organism>
<keyword evidence="4 7" id="KW-0378">Hydrolase</keyword>
<dbReference type="InterPro" id="IPR037004">
    <property type="entry name" value="Exonuc_VII_ssu_sf"/>
</dbReference>
<name>A0A9D2BG94_9BACT</name>
<dbReference type="SUPFAM" id="SSF116842">
    <property type="entry name" value="XseB-like"/>
    <property type="match status" value="1"/>
</dbReference>
<keyword evidence="3" id="KW-0540">Nuclease</keyword>
<comment type="caution">
    <text evidence="7">The sequence shown here is derived from an EMBL/GenBank/DDBJ whole genome shotgun (WGS) entry which is preliminary data.</text>
</comment>
<evidence type="ECO:0000313" key="8">
    <source>
        <dbReference type="Proteomes" id="UP000886740"/>
    </source>
</evidence>
<dbReference type="GO" id="GO:0006308">
    <property type="term" value="P:DNA catabolic process"/>
    <property type="evidence" value="ECO:0007669"/>
    <property type="project" value="UniProtKB-UniRule"/>
</dbReference>
<dbReference type="Pfam" id="PF02609">
    <property type="entry name" value="Exonuc_VII_S"/>
    <property type="match status" value="1"/>
</dbReference>
<evidence type="ECO:0000256" key="3">
    <source>
        <dbReference type="ARBA" id="ARBA00022722"/>
    </source>
</evidence>
<comment type="similarity">
    <text evidence="1">Belongs to the XseB family.</text>
</comment>